<dbReference type="PANTHER" id="PTHR46623:SF10">
    <property type="entry name" value="CARBOXYMETHYLENEBUTENOLIDASE HOMOLOG"/>
    <property type="match status" value="1"/>
</dbReference>
<gene>
    <name evidence="2" type="primary">clcD_1</name>
    <name evidence="2" type="ORF">DE4585_01421</name>
</gene>
<organism evidence="2 3">
    <name type="scientific">Mycobacteroides salmoniphilum</name>
    <dbReference type="NCBI Taxonomy" id="404941"/>
    <lineage>
        <taxon>Bacteria</taxon>
        <taxon>Bacillati</taxon>
        <taxon>Actinomycetota</taxon>
        <taxon>Actinomycetes</taxon>
        <taxon>Mycobacteriales</taxon>
        <taxon>Mycobacteriaceae</taxon>
        <taxon>Mycobacteroides</taxon>
    </lineage>
</organism>
<dbReference type="EC" id="3.1.1.45" evidence="2"/>
<protein>
    <submittedName>
        <fullName evidence="2">Carboxymethylenebutenolidase</fullName>
        <ecNumber evidence="2">3.1.1.45</ecNumber>
    </submittedName>
</protein>
<dbReference type="AlphaFoldDB" id="A0A4R8S619"/>
<proteinExistence type="predicted"/>
<evidence type="ECO:0000313" key="2">
    <source>
        <dbReference type="EMBL" id="TDZ86098.1"/>
    </source>
</evidence>
<dbReference type="Proteomes" id="UP000295117">
    <property type="component" value="Unassembled WGS sequence"/>
</dbReference>
<dbReference type="InterPro" id="IPR002925">
    <property type="entry name" value="Dienelactn_hydro"/>
</dbReference>
<name>A0A4R8S619_9MYCO</name>
<keyword evidence="2" id="KW-0378">Hydrolase</keyword>
<dbReference type="PANTHER" id="PTHR46623">
    <property type="entry name" value="CARBOXYMETHYLENEBUTENOLIDASE-RELATED"/>
    <property type="match status" value="1"/>
</dbReference>
<dbReference type="GO" id="GO:0008806">
    <property type="term" value="F:carboxymethylenebutenolidase activity"/>
    <property type="evidence" value="ECO:0007669"/>
    <property type="project" value="UniProtKB-EC"/>
</dbReference>
<dbReference type="SUPFAM" id="SSF53474">
    <property type="entry name" value="alpha/beta-Hydrolases"/>
    <property type="match status" value="1"/>
</dbReference>
<reference evidence="2 3" key="1">
    <citation type="journal article" date="2019" name="Sci. Rep.">
        <title>Extended insight into the Mycobacterium chelonae-abscessus complex through whole genome sequencing of Mycobacterium salmoniphilum outbreak and Mycobacterium salmoniphilum-like strains.</title>
        <authorList>
            <person name="Behra P.R.K."/>
            <person name="Das S."/>
            <person name="Pettersson B.M.F."/>
            <person name="Shirreff L."/>
            <person name="DuCote T."/>
            <person name="Jacobsson K.G."/>
            <person name="Ennis D.G."/>
            <person name="Kirsebom L.A."/>
        </authorList>
    </citation>
    <scope>NUCLEOTIDE SEQUENCE [LARGE SCALE GENOMIC DNA]</scope>
    <source>
        <strain evidence="2 3">DE 4585</strain>
    </source>
</reference>
<dbReference type="Gene3D" id="3.40.50.1820">
    <property type="entry name" value="alpha/beta hydrolase"/>
    <property type="match status" value="1"/>
</dbReference>
<comment type="caution">
    <text evidence="2">The sequence shown here is derived from an EMBL/GenBank/DDBJ whole genome shotgun (WGS) entry which is preliminary data.</text>
</comment>
<feature type="domain" description="Dienelactone hydrolase" evidence="1">
    <location>
        <begin position="20"/>
        <end position="242"/>
    </location>
</feature>
<dbReference type="Pfam" id="PF01738">
    <property type="entry name" value="DLH"/>
    <property type="match status" value="1"/>
</dbReference>
<sequence>MENMSRRDVQIPTPDGQCPATLHVPDKPGPAVIVYPDAGGAREVMREMGDRLAALGYVALVPDVYYREGDWKPFDLATAFGDPEERGRLFATMGTLTPARIDADAGAFLEFLAQQPEVTGGTVGLTGYCMGGRISLRVAATHALRVGAVASFHGGNLANADDLNSPHHIADRITGVVLVAAAQEDASFPPEQEQLLAQVLTDAGVRHTIETYPAKHGFAVTDNATYDKAVAERHWRALEELYGAQLGI</sequence>
<dbReference type="EMBL" id="PECH01000004">
    <property type="protein sequence ID" value="TDZ86098.1"/>
    <property type="molecule type" value="Genomic_DNA"/>
</dbReference>
<dbReference type="InterPro" id="IPR029058">
    <property type="entry name" value="AB_hydrolase_fold"/>
</dbReference>
<evidence type="ECO:0000313" key="3">
    <source>
        <dbReference type="Proteomes" id="UP000295117"/>
    </source>
</evidence>
<dbReference type="InterPro" id="IPR051049">
    <property type="entry name" value="Dienelactone_hydrolase-like"/>
</dbReference>
<evidence type="ECO:0000259" key="1">
    <source>
        <dbReference type="Pfam" id="PF01738"/>
    </source>
</evidence>
<accession>A0A4R8S619</accession>